<evidence type="ECO:0000313" key="3">
    <source>
        <dbReference type="Proteomes" id="UP001597106"/>
    </source>
</evidence>
<dbReference type="Proteomes" id="UP001597106">
    <property type="component" value="Unassembled WGS sequence"/>
</dbReference>
<feature type="signal peptide" evidence="1">
    <location>
        <begin position="1"/>
        <end position="23"/>
    </location>
</feature>
<keyword evidence="1" id="KW-0732">Signal</keyword>
<dbReference type="RefSeq" id="WP_194747027.1">
    <property type="nucleotide sequence ID" value="NZ_JBHTJW010000004.1"/>
</dbReference>
<dbReference type="EMBL" id="JBHTJW010000004">
    <property type="protein sequence ID" value="MFD0930868.1"/>
    <property type="molecule type" value="Genomic_DNA"/>
</dbReference>
<keyword evidence="3" id="KW-1185">Reference proteome</keyword>
<comment type="caution">
    <text evidence="2">The sequence shown here is derived from an EMBL/GenBank/DDBJ whole genome shotgun (WGS) entry which is preliminary data.</text>
</comment>
<organism evidence="2 3">
    <name type="scientific">Methylophilus glucosoxydans</name>
    <dbReference type="NCBI Taxonomy" id="752553"/>
    <lineage>
        <taxon>Bacteria</taxon>
        <taxon>Pseudomonadati</taxon>
        <taxon>Pseudomonadota</taxon>
        <taxon>Betaproteobacteria</taxon>
        <taxon>Nitrosomonadales</taxon>
        <taxon>Methylophilaceae</taxon>
        <taxon>Methylophilus</taxon>
    </lineage>
</organism>
<accession>A0ABW3GKF8</accession>
<reference evidence="3" key="1">
    <citation type="journal article" date="2019" name="Int. J. Syst. Evol. Microbiol.">
        <title>The Global Catalogue of Microorganisms (GCM) 10K type strain sequencing project: providing services to taxonomists for standard genome sequencing and annotation.</title>
        <authorList>
            <consortium name="The Broad Institute Genomics Platform"/>
            <consortium name="The Broad Institute Genome Sequencing Center for Infectious Disease"/>
            <person name="Wu L."/>
            <person name="Ma J."/>
        </authorList>
    </citation>
    <scope>NUCLEOTIDE SEQUENCE [LARGE SCALE GENOMIC DNA]</scope>
    <source>
        <strain evidence="3">CCUG 59685</strain>
    </source>
</reference>
<evidence type="ECO:0000313" key="2">
    <source>
        <dbReference type="EMBL" id="MFD0930868.1"/>
    </source>
</evidence>
<gene>
    <name evidence="2" type="ORF">ACFQ1T_13850</name>
</gene>
<feature type="chain" id="PRO_5045182322" evidence="1">
    <location>
        <begin position="24"/>
        <end position="85"/>
    </location>
</feature>
<evidence type="ECO:0000256" key="1">
    <source>
        <dbReference type="SAM" id="SignalP"/>
    </source>
</evidence>
<proteinExistence type="predicted"/>
<sequence length="85" mass="9242">MNISKSLVVVGMALFTVAGTALADQSIPVQQQNFGKRPLTVNATAEKSEQAWEGTGLKVTDPAQSVAQHQRQLLNLRFASKRAYQ</sequence>
<name>A0ABW3GKF8_9PROT</name>
<protein>
    <submittedName>
        <fullName evidence="2">Uncharacterized protein</fullName>
    </submittedName>
</protein>